<dbReference type="Proteomes" id="UP000295416">
    <property type="component" value="Unassembled WGS sequence"/>
</dbReference>
<dbReference type="PROSITE" id="PS00198">
    <property type="entry name" value="4FE4S_FER_1"/>
    <property type="match status" value="1"/>
</dbReference>
<dbReference type="InterPro" id="IPR017896">
    <property type="entry name" value="4Fe4S_Fe-S-bd"/>
</dbReference>
<comment type="catalytic activity">
    <reaction evidence="6">
        <text>(R)-lactate + A = pyruvate + AH2</text>
        <dbReference type="Rhea" id="RHEA:15089"/>
        <dbReference type="ChEBI" id="CHEBI:13193"/>
        <dbReference type="ChEBI" id="CHEBI:15361"/>
        <dbReference type="ChEBI" id="CHEBI:16004"/>
        <dbReference type="ChEBI" id="CHEBI:17499"/>
    </reaction>
</comment>
<comment type="catalytic activity">
    <reaction evidence="6">
        <text>glycolate + A = glyoxylate + AH2</text>
        <dbReference type="Rhea" id="RHEA:21264"/>
        <dbReference type="ChEBI" id="CHEBI:13193"/>
        <dbReference type="ChEBI" id="CHEBI:17499"/>
        <dbReference type="ChEBI" id="CHEBI:29805"/>
        <dbReference type="ChEBI" id="CHEBI:36655"/>
        <dbReference type="EC" id="1.1.99.14"/>
    </reaction>
</comment>
<evidence type="ECO:0000256" key="2">
    <source>
        <dbReference type="ARBA" id="ARBA00022723"/>
    </source>
</evidence>
<dbReference type="GO" id="GO:0046872">
    <property type="term" value="F:metal ion binding"/>
    <property type="evidence" value="ECO:0007669"/>
    <property type="project" value="UniProtKB-UniRule"/>
</dbReference>
<evidence type="ECO:0000313" key="8">
    <source>
        <dbReference type="EMBL" id="TCP30982.1"/>
    </source>
</evidence>
<keyword evidence="9" id="KW-1185">Reference proteome</keyword>
<keyword evidence="6" id="KW-0813">Transport</keyword>
<comment type="cofactor">
    <cofactor evidence="6">
        <name>[4Fe-4S] cluster</name>
        <dbReference type="ChEBI" id="CHEBI:49883"/>
    </cofactor>
    <text evidence="6">Binds 2 [4Fe-4S] clusters.</text>
</comment>
<dbReference type="Pfam" id="PF13183">
    <property type="entry name" value="Fer4_8"/>
    <property type="match status" value="1"/>
</dbReference>
<dbReference type="PANTHER" id="PTHR32479">
    <property type="entry name" value="GLYCOLATE OXIDASE IRON-SULFUR SUBUNIT"/>
    <property type="match status" value="1"/>
</dbReference>
<feature type="domain" description="4Fe-4S ferredoxin-type" evidence="7">
    <location>
        <begin position="12"/>
        <end position="43"/>
    </location>
</feature>
<comment type="function">
    <text evidence="6">Component of a complex that catalyzes the oxidation of glycolate to glyoxylate.</text>
</comment>
<dbReference type="InterPro" id="IPR017900">
    <property type="entry name" value="4Fe4S_Fe_S_CS"/>
</dbReference>
<dbReference type="PANTHER" id="PTHR32479:SF17">
    <property type="entry name" value="GLYCOLATE OXIDASE IRON-SULFUR SUBUNIT"/>
    <property type="match status" value="1"/>
</dbReference>
<dbReference type="InterPro" id="IPR004017">
    <property type="entry name" value="Cys_rich_dom"/>
</dbReference>
<evidence type="ECO:0000256" key="1">
    <source>
        <dbReference type="ARBA" id="ARBA00022485"/>
    </source>
</evidence>
<comment type="caution">
    <text evidence="8">The sequence shown here is derived from an EMBL/GenBank/DDBJ whole genome shotgun (WGS) entry which is preliminary data.</text>
</comment>
<accession>A0A4R2P7W2</accession>
<name>A0A4R2P7W2_9BACL</name>
<dbReference type="GO" id="GO:0019154">
    <property type="term" value="F:glycolate dehydrogenase activity"/>
    <property type="evidence" value="ECO:0007669"/>
    <property type="project" value="UniProtKB-EC"/>
</dbReference>
<proteinExistence type="predicted"/>
<sequence>MSKTTMQQELKERLDYDELMNCMRCGFCLPSCPTYTQTDLNEPASPRGRIALMKGVVDGLIEPDEDFEKQLNLCLGCRACEPVCPSGVKYGHLLEEARDVLAQRKKYSLPVKVLRRVVFDELFPKKDRMRRLNGLIWAYQKSGLQGVTQKTGVLKVISRNLAEMESILPDIPSPKQMKNRPIEVRANGEVKKKVAFFSGCLMDTMFMKTNDASIELLQLAGCDVWIPETQNCCGALHAHSGEKEQAKRLAKRNIEAFEMEGVDYIISNAGGCGALLVEYDHLLKDEPEWKERSRKFVEKMKDISEVLVELEFHKKDLSLLPQTITYQDSCHLRNVMGTSGAPRQLLKAIKGVTYKEMKGADQCCGSAGVYNLVQQDMSMQILDDKMRHAKETEAQTIVTANPGCLLQMKLGVKRKGLDHKVKAVHIVDVLLEAVH</sequence>
<evidence type="ECO:0000259" key="7">
    <source>
        <dbReference type="PROSITE" id="PS51379"/>
    </source>
</evidence>
<keyword evidence="3" id="KW-0677">Repeat</keyword>
<dbReference type="InterPro" id="IPR009051">
    <property type="entry name" value="Helical_ferredxn"/>
</dbReference>
<dbReference type="RefSeq" id="WP_132744319.1">
    <property type="nucleotide sequence ID" value="NZ_SLXK01000004.1"/>
</dbReference>
<dbReference type="GO" id="GO:0051539">
    <property type="term" value="F:4 iron, 4 sulfur cluster binding"/>
    <property type="evidence" value="ECO:0007669"/>
    <property type="project" value="UniProtKB-UniRule"/>
</dbReference>
<dbReference type="Pfam" id="PF02754">
    <property type="entry name" value="CCG"/>
    <property type="match status" value="2"/>
</dbReference>
<reference evidence="8 9" key="1">
    <citation type="submission" date="2019-03" db="EMBL/GenBank/DDBJ databases">
        <title>Genomic Encyclopedia of Type Strains, Phase IV (KMG-IV): sequencing the most valuable type-strain genomes for metagenomic binning, comparative biology and taxonomic classification.</title>
        <authorList>
            <person name="Goeker M."/>
        </authorList>
    </citation>
    <scope>NUCLEOTIDE SEQUENCE [LARGE SCALE GENOMIC DNA]</scope>
    <source>
        <strain evidence="8 9">DSM 19377</strain>
    </source>
</reference>
<keyword evidence="2 6" id="KW-0479">Metal-binding</keyword>
<dbReference type="OrthoDB" id="9770306at2"/>
<evidence type="ECO:0000256" key="3">
    <source>
        <dbReference type="ARBA" id="ARBA00022737"/>
    </source>
</evidence>
<dbReference type="SUPFAM" id="SSF46548">
    <property type="entry name" value="alpha-helical ferredoxin"/>
    <property type="match status" value="1"/>
</dbReference>
<dbReference type="EMBL" id="SLXK01000004">
    <property type="protein sequence ID" value="TCP30982.1"/>
    <property type="molecule type" value="Genomic_DNA"/>
</dbReference>
<dbReference type="InterPro" id="IPR012257">
    <property type="entry name" value="Glc_ox_4Fe-4S"/>
</dbReference>
<evidence type="ECO:0000256" key="5">
    <source>
        <dbReference type="ARBA" id="ARBA00023014"/>
    </source>
</evidence>
<dbReference type="Gene3D" id="1.10.1060.10">
    <property type="entry name" value="Alpha-helical ferredoxin"/>
    <property type="match status" value="1"/>
</dbReference>
<feature type="domain" description="4Fe-4S ferredoxin-type" evidence="7">
    <location>
        <begin position="65"/>
        <end position="88"/>
    </location>
</feature>
<evidence type="ECO:0000313" key="9">
    <source>
        <dbReference type="Proteomes" id="UP000295416"/>
    </source>
</evidence>
<keyword evidence="6" id="KW-0249">Electron transport</keyword>
<evidence type="ECO:0000256" key="4">
    <source>
        <dbReference type="ARBA" id="ARBA00023004"/>
    </source>
</evidence>
<gene>
    <name evidence="8" type="ORF">EV207_104161</name>
</gene>
<dbReference type="AlphaFoldDB" id="A0A4R2P7W2"/>
<keyword evidence="5 6" id="KW-0411">Iron-sulfur</keyword>
<protein>
    <recommendedName>
        <fullName evidence="6">Glycolate oxidase iron-sulfur subunit</fullName>
        <ecNumber evidence="6">1.1.99.14</ecNumber>
    </recommendedName>
</protein>
<keyword evidence="1 6" id="KW-0004">4Fe-4S</keyword>
<dbReference type="EC" id="1.1.99.14" evidence="6"/>
<dbReference type="PIRSF" id="PIRSF000139">
    <property type="entry name" value="Glc_ox_4Fe-4S"/>
    <property type="match status" value="1"/>
</dbReference>
<keyword evidence="4 6" id="KW-0408">Iron</keyword>
<dbReference type="PROSITE" id="PS51379">
    <property type="entry name" value="4FE4S_FER_2"/>
    <property type="match status" value="2"/>
</dbReference>
<evidence type="ECO:0000256" key="6">
    <source>
        <dbReference type="PIRNR" id="PIRNR000139"/>
    </source>
</evidence>
<organism evidence="8 9">
    <name type="scientific">Scopulibacillus darangshiensis</name>
    <dbReference type="NCBI Taxonomy" id="442528"/>
    <lineage>
        <taxon>Bacteria</taxon>
        <taxon>Bacillati</taxon>
        <taxon>Bacillota</taxon>
        <taxon>Bacilli</taxon>
        <taxon>Bacillales</taxon>
        <taxon>Sporolactobacillaceae</taxon>
        <taxon>Scopulibacillus</taxon>
    </lineage>
</organism>